<dbReference type="InterPro" id="IPR050879">
    <property type="entry name" value="Acyltransferase_3"/>
</dbReference>
<evidence type="ECO:0000313" key="6">
    <source>
        <dbReference type="Proteomes" id="UP001469365"/>
    </source>
</evidence>
<dbReference type="EC" id="2.3.-.-" evidence="5"/>
<dbReference type="PANTHER" id="PTHR23028:SF53">
    <property type="entry name" value="ACYL_TRANSF_3 DOMAIN-CONTAINING PROTEIN"/>
    <property type="match status" value="1"/>
</dbReference>
<keyword evidence="5" id="KW-0012">Acyltransferase</keyword>
<keyword evidence="3" id="KW-0472">Membrane</keyword>
<proteinExistence type="inferred from homology"/>
<comment type="subcellular location">
    <subcellularLocation>
        <location evidence="1">Membrane</location>
    </subcellularLocation>
</comment>
<dbReference type="EMBL" id="JBBPCC010000005">
    <property type="protein sequence ID" value="MEK8128193.1"/>
    <property type="molecule type" value="Genomic_DNA"/>
</dbReference>
<organism evidence="5 6">
    <name type="scientific">Paenibacillus filicis</name>
    <dbReference type="NCBI Taxonomy" id="669464"/>
    <lineage>
        <taxon>Bacteria</taxon>
        <taxon>Bacillati</taxon>
        <taxon>Bacillota</taxon>
        <taxon>Bacilli</taxon>
        <taxon>Bacillales</taxon>
        <taxon>Paenibacillaceae</taxon>
        <taxon>Paenibacillus</taxon>
    </lineage>
</organism>
<dbReference type="Proteomes" id="UP001469365">
    <property type="component" value="Unassembled WGS sequence"/>
</dbReference>
<feature type="transmembrane region" description="Helical" evidence="3">
    <location>
        <begin position="351"/>
        <end position="372"/>
    </location>
</feature>
<feature type="transmembrane region" description="Helical" evidence="3">
    <location>
        <begin position="191"/>
        <end position="209"/>
    </location>
</feature>
<dbReference type="InterPro" id="IPR002656">
    <property type="entry name" value="Acyl_transf_3_dom"/>
</dbReference>
<feature type="transmembrane region" description="Helical" evidence="3">
    <location>
        <begin position="162"/>
        <end position="184"/>
    </location>
</feature>
<dbReference type="RefSeq" id="WP_341415263.1">
    <property type="nucleotide sequence ID" value="NZ_JBBPCC010000005.1"/>
</dbReference>
<gene>
    <name evidence="5" type="ORF">WMW72_09785</name>
</gene>
<comment type="similarity">
    <text evidence="2">Belongs to the acyltransferase 3 family.</text>
</comment>
<sequence length="405" mass="46549">MKRYEELDSLRGLAAMTVFFAHCLGMFVLYNNPSIRGDFVSYLLKFTPLSILISGHEAVILFFVLSGLVLSFPFVTPGKSPSTPVFITKRVLRLYVPYAVAIIFAILLRLLIPTHRIEGFSNWFAAHWQSPISIKLLINHLLFLPSYTFGGGRYDIAAFDSVIWTLIQELRVSIIFPLIMLIVLKLNWKTNVLIGLGLSLLSHIMVIVSKIDTLPKLLNSLLPYLNTIEWIPMFIIGALIGKHFKLILDFFENLTSTKKIMISVGGILLYTYPHWFFKEVEWIHLDVINDWVTLLGAGILICLALTAKSFSTFLRLKPIHHLGKISYSFYLYHMIVLVGLFFLFHEKMPIWLIWVGTLVISWIISTLSYRYIETLSIHWGKRLSMFLFRDGTKTNLELNNRKISS</sequence>
<feature type="transmembrane region" description="Helical" evidence="3">
    <location>
        <begin position="95"/>
        <end position="112"/>
    </location>
</feature>
<keyword evidence="6" id="KW-1185">Reference proteome</keyword>
<keyword evidence="3" id="KW-0812">Transmembrane</keyword>
<evidence type="ECO:0000313" key="5">
    <source>
        <dbReference type="EMBL" id="MEK8128193.1"/>
    </source>
</evidence>
<feature type="transmembrane region" description="Helical" evidence="3">
    <location>
        <begin position="51"/>
        <end position="75"/>
    </location>
</feature>
<dbReference type="Pfam" id="PF01757">
    <property type="entry name" value="Acyl_transf_3"/>
    <property type="match status" value="1"/>
</dbReference>
<keyword evidence="3" id="KW-1133">Transmembrane helix</keyword>
<accession>A0ABU9DJF7</accession>
<protein>
    <submittedName>
        <fullName evidence="5">Acyltransferase</fullName>
        <ecNumber evidence="5">2.3.-.-</ecNumber>
    </submittedName>
</protein>
<feature type="transmembrane region" description="Helical" evidence="3">
    <location>
        <begin position="221"/>
        <end position="240"/>
    </location>
</feature>
<feature type="transmembrane region" description="Helical" evidence="3">
    <location>
        <begin position="288"/>
        <end position="307"/>
    </location>
</feature>
<evidence type="ECO:0000259" key="4">
    <source>
        <dbReference type="Pfam" id="PF01757"/>
    </source>
</evidence>
<name>A0ABU9DJF7_9BACL</name>
<feature type="transmembrane region" description="Helical" evidence="3">
    <location>
        <begin position="260"/>
        <end position="276"/>
    </location>
</feature>
<feature type="transmembrane region" description="Helical" evidence="3">
    <location>
        <begin position="327"/>
        <end position="345"/>
    </location>
</feature>
<reference evidence="5 6" key="1">
    <citation type="submission" date="2024-04" db="EMBL/GenBank/DDBJ databases">
        <title>draft genome sequnece of Paenibacillus filicis.</title>
        <authorList>
            <person name="Kim D.-U."/>
        </authorList>
    </citation>
    <scope>NUCLEOTIDE SEQUENCE [LARGE SCALE GENOMIC DNA]</scope>
    <source>
        <strain evidence="5 6">KACC14197</strain>
    </source>
</reference>
<comment type="caution">
    <text evidence="5">The sequence shown here is derived from an EMBL/GenBank/DDBJ whole genome shotgun (WGS) entry which is preliminary data.</text>
</comment>
<keyword evidence="5" id="KW-0808">Transferase</keyword>
<evidence type="ECO:0000256" key="2">
    <source>
        <dbReference type="ARBA" id="ARBA00007400"/>
    </source>
</evidence>
<dbReference type="PANTHER" id="PTHR23028">
    <property type="entry name" value="ACETYLTRANSFERASE"/>
    <property type="match status" value="1"/>
</dbReference>
<feature type="transmembrane region" description="Helical" evidence="3">
    <location>
        <begin position="12"/>
        <end position="30"/>
    </location>
</feature>
<dbReference type="GO" id="GO:0016746">
    <property type="term" value="F:acyltransferase activity"/>
    <property type="evidence" value="ECO:0007669"/>
    <property type="project" value="UniProtKB-KW"/>
</dbReference>
<feature type="domain" description="Acyltransferase 3" evidence="4">
    <location>
        <begin position="5"/>
        <end position="368"/>
    </location>
</feature>
<evidence type="ECO:0000256" key="3">
    <source>
        <dbReference type="SAM" id="Phobius"/>
    </source>
</evidence>
<evidence type="ECO:0000256" key="1">
    <source>
        <dbReference type="ARBA" id="ARBA00004370"/>
    </source>
</evidence>